<dbReference type="InterPro" id="IPR043138">
    <property type="entry name" value="GGT_lsub"/>
</dbReference>
<dbReference type="Gene3D" id="3.60.20.40">
    <property type="match status" value="1"/>
</dbReference>
<evidence type="ECO:0000313" key="6">
    <source>
        <dbReference type="Proteomes" id="UP000265160"/>
    </source>
</evidence>
<accession>A0A3P9BTS3</accession>
<dbReference type="SUPFAM" id="SSF56235">
    <property type="entry name" value="N-terminal nucleophile aminohydrolases (Ntn hydrolases)"/>
    <property type="match status" value="1"/>
</dbReference>
<evidence type="ECO:0000256" key="3">
    <source>
        <dbReference type="RuleBase" id="RU368068"/>
    </source>
</evidence>
<dbReference type="PRINTS" id="PR01210">
    <property type="entry name" value="GGTRANSPTASE"/>
</dbReference>
<comment type="subcellular location">
    <subcellularLocation>
        <location evidence="3">Membrane</location>
        <topology evidence="3">Single-pass type II membrane protein</topology>
    </subcellularLocation>
</comment>
<reference evidence="5 6" key="1">
    <citation type="journal article" date="2014" name="Nature">
        <title>The genomic substrate for adaptive radiation in African cichlid fish.</title>
        <authorList>
            <person name="Brawand D."/>
            <person name="Wagner C.E."/>
            <person name="Li Y.I."/>
            <person name="Malinsky M."/>
            <person name="Keller I."/>
            <person name="Fan S."/>
            <person name="Simakov O."/>
            <person name="Ng A.Y."/>
            <person name="Lim Z.W."/>
            <person name="Bezault E."/>
            <person name="Turner-Maier J."/>
            <person name="Johnson J."/>
            <person name="Alcazar R."/>
            <person name="Noh H.J."/>
            <person name="Russell P."/>
            <person name="Aken B."/>
            <person name="Alfoldi J."/>
            <person name="Amemiya C."/>
            <person name="Azzouzi N."/>
            <person name="Baroiller J.F."/>
            <person name="Barloy-Hubler F."/>
            <person name="Berlin A."/>
            <person name="Bloomquist R."/>
            <person name="Carleton K.L."/>
            <person name="Conte M.A."/>
            <person name="D'Cotta H."/>
            <person name="Eshel O."/>
            <person name="Gaffney L."/>
            <person name="Galibert F."/>
            <person name="Gante H.F."/>
            <person name="Gnerre S."/>
            <person name="Greuter L."/>
            <person name="Guyon R."/>
            <person name="Haddad N.S."/>
            <person name="Haerty W."/>
            <person name="Harris R.M."/>
            <person name="Hofmann H.A."/>
            <person name="Hourlier T."/>
            <person name="Hulata G."/>
            <person name="Jaffe D.B."/>
            <person name="Lara M."/>
            <person name="Lee A.P."/>
            <person name="MacCallum I."/>
            <person name="Mwaiko S."/>
            <person name="Nikaido M."/>
            <person name="Nishihara H."/>
            <person name="Ozouf-Costaz C."/>
            <person name="Penman D.J."/>
            <person name="Przybylski D."/>
            <person name="Rakotomanga M."/>
            <person name="Renn S.C.P."/>
            <person name="Ribeiro F.J."/>
            <person name="Ron M."/>
            <person name="Salzburger W."/>
            <person name="Sanchez-Pulido L."/>
            <person name="Santos M.E."/>
            <person name="Searle S."/>
            <person name="Sharpe T."/>
            <person name="Swofford R."/>
            <person name="Tan F.J."/>
            <person name="Williams L."/>
            <person name="Young S."/>
            <person name="Yin S."/>
            <person name="Okada N."/>
            <person name="Kocher T.D."/>
            <person name="Miska E.A."/>
            <person name="Lander E.S."/>
            <person name="Venkatesh B."/>
            <person name="Fernald R.D."/>
            <person name="Meyer A."/>
            <person name="Ponting C.P."/>
            <person name="Streelman J.T."/>
            <person name="Lindblad-Toh K."/>
            <person name="Seehausen O."/>
            <person name="Di Palma F."/>
        </authorList>
    </citation>
    <scope>NUCLEOTIDE SEQUENCE</scope>
</reference>
<dbReference type="InterPro" id="IPR000101">
    <property type="entry name" value="GGT_peptidase"/>
</dbReference>
<comment type="catalytic activity">
    <reaction evidence="3">
        <text>an N-terminal (5-L-glutamyl)-[peptide] + an alpha-amino acid = 5-L-glutamyl amino acid + an N-terminal L-alpha-aminoacyl-[peptide]</text>
        <dbReference type="Rhea" id="RHEA:23904"/>
        <dbReference type="Rhea" id="RHEA-COMP:9780"/>
        <dbReference type="Rhea" id="RHEA-COMP:9795"/>
        <dbReference type="ChEBI" id="CHEBI:77644"/>
        <dbReference type="ChEBI" id="CHEBI:78597"/>
        <dbReference type="ChEBI" id="CHEBI:78599"/>
        <dbReference type="ChEBI" id="CHEBI:78608"/>
        <dbReference type="EC" id="2.3.2.2"/>
    </reaction>
</comment>
<dbReference type="PANTHER" id="PTHR11686:SF54">
    <property type="entry name" value="GLUTATHIONE HYDROLASE 7"/>
    <property type="match status" value="1"/>
</dbReference>
<comment type="catalytic activity">
    <reaction evidence="3">
        <text>glutathione + H2O = L-cysteinylglycine + L-glutamate</text>
        <dbReference type="Rhea" id="RHEA:28807"/>
        <dbReference type="ChEBI" id="CHEBI:15377"/>
        <dbReference type="ChEBI" id="CHEBI:29985"/>
        <dbReference type="ChEBI" id="CHEBI:57925"/>
        <dbReference type="ChEBI" id="CHEBI:61694"/>
        <dbReference type="EC" id="3.4.19.13"/>
    </reaction>
</comment>
<keyword evidence="6" id="KW-1185">Reference proteome</keyword>
<dbReference type="Pfam" id="PF01019">
    <property type="entry name" value="G_glu_transpept"/>
    <property type="match status" value="1"/>
</dbReference>
<dbReference type="GeneID" id="101482304"/>
<keyword evidence="3" id="KW-0812">Transmembrane</keyword>
<dbReference type="EC" id="2.3.2.2" evidence="3"/>
<organism evidence="5 6">
    <name type="scientific">Maylandia zebra</name>
    <name type="common">zebra mbuna</name>
    <dbReference type="NCBI Taxonomy" id="106582"/>
    <lineage>
        <taxon>Eukaryota</taxon>
        <taxon>Metazoa</taxon>
        <taxon>Chordata</taxon>
        <taxon>Craniata</taxon>
        <taxon>Vertebrata</taxon>
        <taxon>Euteleostomi</taxon>
        <taxon>Actinopterygii</taxon>
        <taxon>Neopterygii</taxon>
        <taxon>Teleostei</taxon>
        <taxon>Neoteleostei</taxon>
        <taxon>Acanthomorphata</taxon>
        <taxon>Ovalentaria</taxon>
        <taxon>Cichlomorphae</taxon>
        <taxon>Cichliformes</taxon>
        <taxon>Cichlidae</taxon>
        <taxon>African cichlids</taxon>
        <taxon>Pseudocrenilabrinae</taxon>
        <taxon>Haplochromini</taxon>
        <taxon>Maylandia</taxon>
        <taxon>Maylandia zebra complex</taxon>
    </lineage>
</organism>
<dbReference type="InterPro" id="IPR029055">
    <property type="entry name" value="Ntn_hydrolases_N"/>
</dbReference>
<dbReference type="STRING" id="106582.ENSMZEP00005013360"/>
<dbReference type="GeneTree" id="ENSGT00940000156917"/>
<dbReference type="AlphaFoldDB" id="A0A3P9BTS3"/>
<dbReference type="RefSeq" id="XP_004571956.1">
    <property type="nucleotide sequence ID" value="XM_004571899.3"/>
</dbReference>
<feature type="region of interest" description="Disordered" evidence="4">
    <location>
        <begin position="57"/>
        <end position="76"/>
    </location>
</feature>
<evidence type="ECO:0000256" key="1">
    <source>
        <dbReference type="ARBA" id="ARBA00009381"/>
    </source>
</evidence>
<dbReference type="GO" id="GO:0005886">
    <property type="term" value="C:plasma membrane"/>
    <property type="evidence" value="ECO:0007669"/>
    <property type="project" value="TreeGrafter"/>
</dbReference>
<dbReference type="GO" id="GO:0006751">
    <property type="term" value="P:glutathione catabolic process"/>
    <property type="evidence" value="ECO:0007669"/>
    <property type="project" value="UniProtKB-UniRule"/>
</dbReference>
<comment type="similarity">
    <text evidence="1">Belongs to the gamma-glutamyltransferase family.</text>
</comment>
<comment type="function">
    <text evidence="3">Cleaves the gamma-glutamyl peptide bond of glutathione and glutathione conjugates.</text>
</comment>
<reference evidence="5" key="2">
    <citation type="submission" date="2025-08" db="UniProtKB">
        <authorList>
            <consortium name="Ensembl"/>
        </authorList>
    </citation>
    <scope>IDENTIFICATION</scope>
</reference>
<reference evidence="5" key="3">
    <citation type="submission" date="2025-09" db="UniProtKB">
        <authorList>
            <consortium name="Ensembl"/>
        </authorList>
    </citation>
    <scope>IDENTIFICATION</scope>
</reference>
<keyword evidence="3" id="KW-0808">Transferase</keyword>
<dbReference type="EC" id="3.4.19.13" evidence="3"/>
<feature type="transmembrane region" description="Helical" evidence="3">
    <location>
        <begin position="84"/>
        <end position="105"/>
    </location>
</feature>
<keyword evidence="3" id="KW-0472">Membrane</keyword>
<dbReference type="Ensembl" id="ENSMZET00005013814.1">
    <property type="protein sequence ID" value="ENSMZEP00005013360.1"/>
    <property type="gene ID" value="ENSMZEG00005010045.1"/>
</dbReference>
<dbReference type="Proteomes" id="UP000265160">
    <property type="component" value="LG5"/>
</dbReference>
<dbReference type="KEGG" id="mze:101482304"/>
<proteinExistence type="inferred from homology"/>
<dbReference type="PANTHER" id="PTHR11686">
    <property type="entry name" value="GAMMA GLUTAMYL TRANSPEPTIDASE"/>
    <property type="match status" value="1"/>
</dbReference>
<feature type="binding site" evidence="2">
    <location>
        <position position="487"/>
    </location>
    <ligand>
        <name>L-glutamate</name>
        <dbReference type="ChEBI" id="CHEBI:29985"/>
    </ligand>
</feature>
<keyword evidence="3" id="KW-0378">Hydrolase</keyword>
<evidence type="ECO:0000256" key="4">
    <source>
        <dbReference type="SAM" id="MobiDB-lite"/>
    </source>
</evidence>
<evidence type="ECO:0000256" key="2">
    <source>
        <dbReference type="PIRSR" id="PIRSR600101-2"/>
    </source>
</evidence>
<dbReference type="UniPathway" id="UPA00204"/>
<dbReference type="OrthoDB" id="2015213at2759"/>
<dbReference type="GO" id="GO:0036374">
    <property type="term" value="F:glutathione hydrolase activity"/>
    <property type="evidence" value="ECO:0007669"/>
    <property type="project" value="UniProtKB-UniRule"/>
</dbReference>
<dbReference type="Gene3D" id="1.10.246.130">
    <property type="match status" value="1"/>
</dbReference>
<feature type="compositionally biased region" description="Polar residues" evidence="4">
    <location>
        <begin position="57"/>
        <end position="69"/>
    </location>
</feature>
<comment type="pathway">
    <text evidence="3">Sulfur metabolism; glutathione metabolism.</text>
</comment>
<dbReference type="InterPro" id="IPR043137">
    <property type="entry name" value="GGT_ssub_C"/>
</dbReference>
<name>A0A3P9BTS3_9CICH</name>
<protein>
    <recommendedName>
        <fullName evidence="3">Glutathione hydrolase</fullName>
        <ecNumber evidence="3">2.3.2.2</ecNumber>
        <ecNumber evidence="3">3.4.19.13</ecNumber>
    </recommendedName>
    <alternativeName>
        <fullName evidence="3">Gamma-glutamyltransferase</fullName>
    </alternativeName>
    <alternativeName>
        <fullName evidence="3">Gamma-glutamyltranspeptidase</fullName>
    </alternativeName>
</protein>
<sequence>MARMEASPKTKLNKQSTLGYKSFGSSNQLADGSSPSDLTCDLTKNYDPFHLKQLAPNGTNLFDQSPSNQEADEDCSSRGTPITVYALSTIFAMPVSIALVLQIYLGESLVFQHEELFSDHERCTALGHRVLRDGGSSVDAAIAGALCLGVVHPHVSGVGGGGIMLVHDIHRNETRVINFLGSAPKAFRREVLHNVSQAKAGLQVGVPGMLRGLHRAHTLYGGLPWEDVVSRAAAVAREGFNVSHSLADAISKVSGEQQSQSFNNAFMPHGRPLSAGSYVRLPRLAGVLEAGLLNFYHGNLSQEIVDEVQANGGVLSREDIGNYSVDVELPIDAQYNDKEFIIQVPPPPSAGAVLLSALNLLEGLHISKSNVTETQTRLWIAEALKTALAMASGLGDPNYNSSVTEALSDMLSKSQAEVFGQQLNYSHTSPSEYLSPIHSTQTELVAGQVIVMGQDKLIVSVASSLSRPFGSRLITQSGIVLNSLILDFSWPNTSREQLQTNQENCVEPGKRPLSLLMPIIVVPALHKCGIHMAVSTSGEQNALSVITQMLVNVLFFHTEKNDSFSLTGLHHQFEPNKLLVHSHYQGESGQSFHAKAHAVQRVRTEESY</sequence>
<evidence type="ECO:0000313" key="5">
    <source>
        <dbReference type="Ensembl" id="ENSMZEP00005013360.1"/>
    </source>
</evidence>
<comment type="catalytic activity">
    <reaction evidence="3">
        <text>an S-substituted glutathione + H2O = an S-substituted L-cysteinylglycine + L-glutamate</text>
        <dbReference type="Rhea" id="RHEA:59468"/>
        <dbReference type="ChEBI" id="CHEBI:15377"/>
        <dbReference type="ChEBI" id="CHEBI:29985"/>
        <dbReference type="ChEBI" id="CHEBI:90779"/>
        <dbReference type="ChEBI" id="CHEBI:143103"/>
        <dbReference type="EC" id="3.4.19.13"/>
    </reaction>
</comment>
<dbReference type="GO" id="GO:0103068">
    <property type="term" value="F:leukotriene C4 gamma-glutamyl transferase activity"/>
    <property type="evidence" value="ECO:0007669"/>
    <property type="project" value="UniProtKB-EC"/>
</dbReference>
<keyword evidence="3" id="KW-1133">Transmembrane helix</keyword>
<keyword evidence="3" id="KW-0012">Acyltransferase</keyword>